<organism evidence="7 8">
    <name type="scientific">Apostasia shenzhenica</name>
    <dbReference type="NCBI Taxonomy" id="1088818"/>
    <lineage>
        <taxon>Eukaryota</taxon>
        <taxon>Viridiplantae</taxon>
        <taxon>Streptophyta</taxon>
        <taxon>Embryophyta</taxon>
        <taxon>Tracheophyta</taxon>
        <taxon>Spermatophyta</taxon>
        <taxon>Magnoliopsida</taxon>
        <taxon>Liliopsida</taxon>
        <taxon>Asparagales</taxon>
        <taxon>Orchidaceae</taxon>
        <taxon>Apostasioideae</taxon>
        <taxon>Apostasia</taxon>
    </lineage>
</organism>
<protein>
    <recommendedName>
        <fullName evidence="6">Late embryogenesis abundant protein LEA-2 subgroup domain-containing protein</fullName>
    </recommendedName>
</protein>
<dbReference type="GO" id="GO:0098542">
    <property type="term" value="P:defense response to other organism"/>
    <property type="evidence" value="ECO:0007669"/>
    <property type="project" value="InterPro"/>
</dbReference>
<feature type="transmembrane region" description="Helical" evidence="5">
    <location>
        <begin position="66"/>
        <end position="96"/>
    </location>
</feature>
<dbReference type="InterPro" id="IPR044839">
    <property type="entry name" value="NDR1-like"/>
</dbReference>
<dbReference type="PANTHER" id="PTHR31234:SF4">
    <property type="entry name" value="EXPRESSED PROTEIN"/>
    <property type="match status" value="1"/>
</dbReference>
<evidence type="ECO:0000313" key="7">
    <source>
        <dbReference type="EMBL" id="PKA54268.1"/>
    </source>
</evidence>
<evidence type="ECO:0000256" key="1">
    <source>
        <dbReference type="ARBA" id="ARBA00004167"/>
    </source>
</evidence>
<gene>
    <name evidence="7" type="ORF">AXF42_Ash000101</name>
</gene>
<name>A0A2I0AFF5_9ASPA</name>
<evidence type="ECO:0000256" key="3">
    <source>
        <dbReference type="ARBA" id="ARBA00022989"/>
    </source>
</evidence>
<dbReference type="PANTHER" id="PTHR31234">
    <property type="entry name" value="LATE EMBRYOGENESIS ABUNDANT (LEA) HYDROXYPROLINE-RICH GLYCOPROTEIN FAMILY"/>
    <property type="match status" value="1"/>
</dbReference>
<evidence type="ECO:0000256" key="4">
    <source>
        <dbReference type="ARBA" id="ARBA00023136"/>
    </source>
</evidence>
<dbReference type="Gene3D" id="2.60.40.1820">
    <property type="match status" value="1"/>
</dbReference>
<dbReference type="STRING" id="1088818.A0A2I0AFF5"/>
<feature type="domain" description="Late embryogenesis abundant protein LEA-2 subgroup" evidence="6">
    <location>
        <begin position="130"/>
        <end position="223"/>
    </location>
</feature>
<keyword evidence="3 5" id="KW-1133">Transmembrane helix</keyword>
<dbReference type="Pfam" id="PF03168">
    <property type="entry name" value="LEA_2"/>
    <property type="match status" value="1"/>
</dbReference>
<evidence type="ECO:0000259" key="6">
    <source>
        <dbReference type="Pfam" id="PF03168"/>
    </source>
</evidence>
<keyword evidence="2 5" id="KW-0812">Transmembrane</keyword>
<accession>A0A2I0AFF5</accession>
<evidence type="ECO:0000256" key="5">
    <source>
        <dbReference type="SAM" id="Phobius"/>
    </source>
</evidence>
<dbReference type="SUPFAM" id="SSF117070">
    <property type="entry name" value="LEA14-like"/>
    <property type="match status" value="1"/>
</dbReference>
<dbReference type="EMBL" id="KZ451982">
    <property type="protein sequence ID" value="PKA54268.1"/>
    <property type="molecule type" value="Genomic_DNA"/>
</dbReference>
<keyword evidence="8" id="KW-1185">Reference proteome</keyword>
<evidence type="ECO:0000313" key="8">
    <source>
        <dbReference type="Proteomes" id="UP000236161"/>
    </source>
</evidence>
<dbReference type="OrthoDB" id="1917236at2759"/>
<keyword evidence="4 5" id="KW-0472">Membrane</keyword>
<dbReference type="GO" id="GO:0016020">
    <property type="term" value="C:membrane"/>
    <property type="evidence" value="ECO:0007669"/>
    <property type="project" value="UniProtKB-SubCell"/>
</dbReference>
<dbReference type="InterPro" id="IPR004864">
    <property type="entry name" value="LEA_2"/>
</dbReference>
<reference evidence="7 8" key="1">
    <citation type="journal article" date="2017" name="Nature">
        <title>The Apostasia genome and the evolution of orchids.</title>
        <authorList>
            <person name="Zhang G.Q."/>
            <person name="Liu K.W."/>
            <person name="Li Z."/>
            <person name="Lohaus R."/>
            <person name="Hsiao Y.Y."/>
            <person name="Niu S.C."/>
            <person name="Wang J.Y."/>
            <person name="Lin Y.C."/>
            <person name="Xu Q."/>
            <person name="Chen L.J."/>
            <person name="Yoshida K."/>
            <person name="Fujiwara S."/>
            <person name="Wang Z.W."/>
            <person name="Zhang Y.Q."/>
            <person name="Mitsuda N."/>
            <person name="Wang M."/>
            <person name="Liu G.H."/>
            <person name="Pecoraro L."/>
            <person name="Huang H.X."/>
            <person name="Xiao X.J."/>
            <person name="Lin M."/>
            <person name="Wu X.Y."/>
            <person name="Wu W.L."/>
            <person name="Chen Y.Y."/>
            <person name="Chang S.B."/>
            <person name="Sakamoto S."/>
            <person name="Ohme-Takagi M."/>
            <person name="Yagi M."/>
            <person name="Zeng S.J."/>
            <person name="Shen C.Y."/>
            <person name="Yeh C.M."/>
            <person name="Luo Y.B."/>
            <person name="Tsai W.C."/>
            <person name="Van de Peer Y."/>
            <person name="Liu Z.J."/>
        </authorList>
    </citation>
    <scope>NUCLEOTIDE SEQUENCE [LARGE SCALE GENOMIC DNA]</scope>
    <source>
        <strain evidence="8">cv. Shenzhen</strain>
        <tissue evidence="7">Stem</tissue>
    </source>
</reference>
<sequence length="247" mass="27234">MPTSTMGGSPEASLEQSQPLIPPPPAAPSFGIPVPCHPPYEDQPAAYLLLPVYTLRRRRRNRCCRFCCLPAISSSSSLLVILFSLLLFASVCFLLWPSDLELSVVGLRLNHFRVVPLPSASIDVRMGLDIKIRNPDLFEIDYNSIVASIFYRGEQLGSVTSLGGRVPARAVSYVDADLHLDGVRILGDVIYLIGDVAKGSIPFETVTEVRGKLRFFFAEVPVKGSFSCLVHVNPDDQTISHQDCYRQ</sequence>
<dbReference type="Proteomes" id="UP000236161">
    <property type="component" value="Unassembled WGS sequence"/>
</dbReference>
<dbReference type="AlphaFoldDB" id="A0A2I0AFF5"/>
<evidence type="ECO:0000256" key="2">
    <source>
        <dbReference type="ARBA" id="ARBA00022692"/>
    </source>
</evidence>
<comment type="subcellular location">
    <subcellularLocation>
        <location evidence="1">Membrane</location>
        <topology evidence="1">Single-pass membrane protein</topology>
    </subcellularLocation>
</comment>
<proteinExistence type="predicted"/>